<evidence type="ECO:0000313" key="1">
    <source>
        <dbReference type="EnsemblPlants" id="Bo6g103480.1"/>
    </source>
</evidence>
<name>A0A0D3CYJ5_BRAOL</name>
<reference evidence="1 2" key="1">
    <citation type="journal article" date="2014" name="Genome Biol.">
        <title>Transcriptome and methylome profiling reveals relics of genome dominance in the mesopolyploid Brassica oleracea.</title>
        <authorList>
            <person name="Parkin I.A."/>
            <person name="Koh C."/>
            <person name="Tang H."/>
            <person name="Robinson S.J."/>
            <person name="Kagale S."/>
            <person name="Clarke W.E."/>
            <person name="Town C.D."/>
            <person name="Nixon J."/>
            <person name="Krishnakumar V."/>
            <person name="Bidwell S.L."/>
            <person name="Denoeud F."/>
            <person name="Belcram H."/>
            <person name="Links M.G."/>
            <person name="Just J."/>
            <person name="Clarke C."/>
            <person name="Bender T."/>
            <person name="Huebert T."/>
            <person name="Mason A.S."/>
            <person name="Pires J.C."/>
            <person name="Barker G."/>
            <person name="Moore J."/>
            <person name="Walley P.G."/>
            <person name="Manoli S."/>
            <person name="Batley J."/>
            <person name="Edwards D."/>
            <person name="Nelson M.N."/>
            <person name="Wang X."/>
            <person name="Paterson A.H."/>
            <person name="King G."/>
            <person name="Bancroft I."/>
            <person name="Chalhoub B."/>
            <person name="Sharpe A.G."/>
        </authorList>
    </citation>
    <scope>NUCLEOTIDE SEQUENCE</scope>
    <source>
        <strain evidence="1 2">cv. TO1000</strain>
    </source>
</reference>
<reference evidence="1" key="2">
    <citation type="submission" date="2015-03" db="UniProtKB">
        <authorList>
            <consortium name="EnsemblPlants"/>
        </authorList>
    </citation>
    <scope>IDENTIFICATION</scope>
</reference>
<dbReference type="Gramene" id="Bo6g103480.1">
    <property type="protein sequence ID" value="Bo6g103480.1"/>
    <property type="gene ID" value="Bo6g103480"/>
</dbReference>
<organism evidence="1 2">
    <name type="scientific">Brassica oleracea var. oleracea</name>
    <dbReference type="NCBI Taxonomy" id="109376"/>
    <lineage>
        <taxon>Eukaryota</taxon>
        <taxon>Viridiplantae</taxon>
        <taxon>Streptophyta</taxon>
        <taxon>Embryophyta</taxon>
        <taxon>Tracheophyta</taxon>
        <taxon>Spermatophyta</taxon>
        <taxon>Magnoliopsida</taxon>
        <taxon>eudicotyledons</taxon>
        <taxon>Gunneridae</taxon>
        <taxon>Pentapetalae</taxon>
        <taxon>rosids</taxon>
        <taxon>malvids</taxon>
        <taxon>Brassicales</taxon>
        <taxon>Brassicaceae</taxon>
        <taxon>Brassiceae</taxon>
        <taxon>Brassica</taxon>
    </lineage>
</organism>
<sequence>MARPRRAPVRTEAEITRDAIAELQAQMQTIAAALHNLNVQQQPPVRDNVERASNNDAEDDEEANLFAAAAAEHVNPFAPLNDRVLGQDNIRGAAAVVPWETGFKTEIPEFHGNSSAEELLDWIVTVEEILEFKRAPMERCAAPHSVPHAAISIAAPSQQTLTGIHGHDNLLRQYPLCCLEKLASTSSSQASPSRSKCSSIEEQQRSNLAYFHFRSSIS</sequence>
<dbReference type="AlphaFoldDB" id="A0A0D3CYJ5"/>
<protein>
    <submittedName>
        <fullName evidence="1">Uncharacterized protein</fullName>
    </submittedName>
</protein>
<accession>A0A0D3CYJ5</accession>
<dbReference type="HOGENOM" id="CLU_1268482_0_0_1"/>
<keyword evidence="2" id="KW-1185">Reference proteome</keyword>
<dbReference type="Proteomes" id="UP000032141">
    <property type="component" value="Chromosome C6"/>
</dbReference>
<evidence type="ECO:0000313" key="2">
    <source>
        <dbReference type="Proteomes" id="UP000032141"/>
    </source>
</evidence>
<proteinExistence type="predicted"/>
<dbReference type="EnsemblPlants" id="Bo6g103480.1">
    <property type="protein sequence ID" value="Bo6g103480.1"/>
    <property type="gene ID" value="Bo6g103480"/>
</dbReference>